<dbReference type="PANTHER" id="PTHR36305:SF1">
    <property type="entry name" value="PHOSPHATIDYLGLYCEROPHOSPHATASE A"/>
    <property type="match status" value="1"/>
</dbReference>
<organism evidence="1 2">
    <name type="scientific">Thermosulfuriphilus ammonigenes</name>
    <dbReference type="NCBI Taxonomy" id="1936021"/>
    <lineage>
        <taxon>Bacteria</taxon>
        <taxon>Pseudomonadati</taxon>
        <taxon>Thermodesulfobacteriota</taxon>
        <taxon>Thermodesulfobacteria</taxon>
        <taxon>Thermodesulfobacteriales</taxon>
        <taxon>Thermodesulfobacteriaceae</taxon>
        <taxon>Thermosulfuriphilus</taxon>
    </lineage>
</organism>
<dbReference type="PIRSF" id="PIRSF006162">
    <property type="entry name" value="PgpA"/>
    <property type="match status" value="1"/>
</dbReference>
<reference evidence="1 2" key="1">
    <citation type="submission" date="2020-02" db="EMBL/GenBank/DDBJ databases">
        <title>Genome analysis of Thermosulfuriphilus ammonigenes ST65T, an anaerobic thermophilic chemolithoautotrophic bacterium isolated from a deep-sea hydrothermal vent.</title>
        <authorList>
            <person name="Slobodkina G."/>
            <person name="Allioux M."/>
            <person name="Merkel A."/>
            <person name="Alain K."/>
            <person name="Jebbar M."/>
            <person name="Slobodkin A."/>
        </authorList>
    </citation>
    <scope>NUCLEOTIDE SEQUENCE [LARGE SCALE GENOMIC DNA]</scope>
    <source>
        <strain evidence="1 2">ST65</strain>
    </source>
</reference>
<dbReference type="InterPro" id="IPR026037">
    <property type="entry name" value="PgpA"/>
</dbReference>
<keyword evidence="2" id="KW-1185">Reference proteome</keyword>
<dbReference type="KEGG" id="tav:G4V39_00290"/>
<dbReference type="Pfam" id="PF04608">
    <property type="entry name" value="PgpA"/>
    <property type="match status" value="1"/>
</dbReference>
<dbReference type="Proteomes" id="UP000502179">
    <property type="component" value="Chromosome"/>
</dbReference>
<sequence>MRKKFSDRVALILASGLFSGYLPLAPGSWASAFTLFLHWFLAPLGPGPYLLFILILSGVGVWSAARVAKNLGLEDPRLVVIDEIAGMLLTLWGLAADPFLMVAGFFLFRILDVFKPWPIRVAEKTFPGGWGIMADDLLAGLIGNLFLRLALFLLHLF</sequence>
<name>A0A6G7PT83_9BACT</name>
<protein>
    <submittedName>
        <fullName evidence="1">Phosphatidylglycerophosphatase A</fullName>
    </submittedName>
</protein>
<dbReference type="AlphaFoldDB" id="A0A6G7PT83"/>
<dbReference type="EMBL" id="CP048877">
    <property type="protein sequence ID" value="QIJ70797.1"/>
    <property type="molecule type" value="Genomic_DNA"/>
</dbReference>
<evidence type="ECO:0000313" key="2">
    <source>
        <dbReference type="Proteomes" id="UP000502179"/>
    </source>
</evidence>
<dbReference type="InterPro" id="IPR007686">
    <property type="entry name" value="YutG/PgpA"/>
</dbReference>
<dbReference type="GO" id="GO:0008962">
    <property type="term" value="F:phosphatidylglycerophosphatase activity"/>
    <property type="evidence" value="ECO:0007669"/>
    <property type="project" value="InterPro"/>
</dbReference>
<dbReference type="GO" id="GO:0006629">
    <property type="term" value="P:lipid metabolic process"/>
    <property type="evidence" value="ECO:0007669"/>
    <property type="project" value="InterPro"/>
</dbReference>
<dbReference type="RefSeq" id="WP_166031020.1">
    <property type="nucleotide sequence ID" value="NZ_CP048877.1"/>
</dbReference>
<evidence type="ECO:0000313" key="1">
    <source>
        <dbReference type="EMBL" id="QIJ70797.1"/>
    </source>
</evidence>
<dbReference type="CDD" id="cd06971">
    <property type="entry name" value="PgpA"/>
    <property type="match status" value="1"/>
</dbReference>
<dbReference type="PANTHER" id="PTHR36305">
    <property type="entry name" value="PHOSPHATIDYLGLYCEROPHOSPHATASE A"/>
    <property type="match status" value="1"/>
</dbReference>
<dbReference type="SUPFAM" id="SSF101307">
    <property type="entry name" value="YutG-like"/>
    <property type="match status" value="1"/>
</dbReference>
<proteinExistence type="predicted"/>
<gene>
    <name evidence="1" type="ORF">G4V39_00290</name>
</gene>
<accession>A0A6G7PT83</accession>
<dbReference type="InterPro" id="IPR036681">
    <property type="entry name" value="PgpA-like_sf"/>
</dbReference>